<dbReference type="AlphaFoldDB" id="A0A6A6W593"/>
<dbReference type="PANTHER" id="PTHR42080">
    <property type="entry name" value="SRR1 DOMAIN-CONTAINING PROTEIN"/>
    <property type="match status" value="1"/>
</dbReference>
<dbReference type="OrthoDB" id="5318346at2759"/>
<feature type="compositionally biased region" description="Basic residues" evidence="1">
    <location>
        <begin position="11"/>
        <end position="27"/>
    </location>
</feature>
<evidence type="ECO:0000313" key="4">
    <source>
        <dbReference type="Proteomes" id="UP000799437"/>
    </source>
</evidence>
<dbReference type="EMBL" id="ML996573">
    <property type="protein sequence ID" value="KAF2757715.1"/>
    <property type="molecule type" value="Genomic_DNA"/>
</dbReference>
<reference evidence="3" key="1">
    <citation type="journal article" date="2020" name="Stud. Mycol.">
        <title>101 Dothideomycetes genomes: a test case for predicting lifestyles and emergence of pathogens.</title>
        <authorList>
            <person name="Haridas S."/>
            <person name="Albert R."/>
            <person name="Binder M."/>
            <person name="Bloem J."/>
            <person name="Labutti K."/>
            <person name="Salamov A."/>
            <person name="Andreopoulos B."/>
            <person name="Baker S."/>
            <person name="Barry K."/>
            <person name="Bills G."/>
            <person name="Bluhm B."/>
            <person name="Cannon C."/>
            <person name="Castanera R."/>
            <person name="Culley D."/>
            <person name="Daum C."/>
            <person name="Ezra D."/>
            <person name="Gonzalez J."/>
            <person name="Henrissat B."/>
            <person name="Kuo A."/>
            <person name="Liang C."/>
            <person name="Lipzen A."/>
            <person name="Lutzoni F."/>
            <person name="Magnuson J."/>
            <person name="Mondo S."/>
            <person name="Nolan M."/>
            <person name="Ohm R."/>
            <person name="Pangilinan J."/>
            <person name="Park H.-J."/>
            <person name="Ramirez L."/>
            <person name="Alfaro M."/>
            <person name="Sun H."/>
            <person name="Tritt A."/>
            <person name="Yoshinaga Y."/>
            <person name="Zwiers L.-H."/>
            <person name="Turgeon B."/>
            <person name="Goodwin S."/>
            <person name="Spatafora J."/>
            <person name="Crous P."/>
            <person name="Grigoriev I."/>
        </authorList>
    </citation>
    <scope>NUCLEOTIDE SEQUENCE</scope>
    <source>
        <strain evidence="3">CBS 121739</strain>
    </source>
</reference>
<dbReference type="Pfam" id="PF07985">
    <property type="entry name" value="SRR1"/>
    <property type="match status" value="1"/>
</dbReference>
<gene>
    <name evidence="3" type="ORF">EJ05DRAFT_486741</name>
</gene>
<proteinExistence type="predicted"/>
<protein>
    <recommendedName>
        <fullName evidence="2">SRR1-like domain-containing protein</fullName>
    </recommendedName>
</protein>
<dbReference type="Proteomes" id="UP000799437">
    <property type="component" value="Unassembled WGS sequence"/>
</dbReference>
<feature type="domain" description="SRR1-like" evidence="2">
    <location>
        <begin position="120"/>
        <end position="255"/>
    </location>
</feature>
<sequence length="349" mass="38784">MPTPNPDYPHHKPKPKPKHHQNSRLRTHATADGWSTVTRTPTAHLSARALSQIQAAHAPRDLSQGDDVDRWLCADVSVDVLKGLFGELRAGRAWRDWVAGLRRCLGKALGGDEGVNGDGMRVESAVCFATGSLSAERVGWDARARRRAMWQVLLFVEIIDICSSLLPRLSLLFLFHGLRGGVDLQCYANQRPSTNTVRTHNIPLTRMYAQEPDYTSVDIAFLHSLGITACRDNTAFGQAGPASFVYAPFMEAELLVRRVLVPANPVLSVHVDFLEAFGRLCEVRIGEEGSKGEWEGLNVDMERYGRMRERERLVRFEEDGLEGLCKPQSEMGMSLVVNANGGGSLRRNR</sequence>
<evidence type="ECO:0000256" key="1">
    <source>
        <dbReference type="SAM" id="MobiDB-lite"/>
    </source>
</evidence>
<dbReference type="InterPro" id="IPR012942">
    <property type="entry name" value="SRR1-like"/>
</dbReference>
<feature type="region of interest" description="Disordered" evidence="1">
    <location>
        <begin position="1"/>
        <end position="32"/>
    </location>
</feature>
<organism evidence="3 4">
    <name type="scientific">Pseudovirgaria hyperparasitica</name>
    <dbReference type="NCBI Taxonomy" id="470096"/>
    <lineage>
        <taxon>Eukaryota</taxon>
        <taxon>Fungi</taxon>
        <taxon>Dikarya</taxon>
        <taxon>Ascomycota</taxon>
        <taxon>Pezizomycotina</taxon>
        <taxon>Dothideomycetes</taxon>
        <taxon>Dothideomycetes incertae sedis</taxon>
        <taxon>Acrospermales</taxon>
        <taxon>Acrospermaceae</taxon>
        <taxon>Pseudovirgaria</taxon>
    </lineage>
</organism>
<name>A0A6A6W593_9PEZI</name>
<dbReference type="GeneID" id="54486608"/>
<dbReference type="PANTHER" id="PTHR42080:SF1">
    <property type="entry name" value="SRR1-LIKE DOMAIN-CONTAINING PROTEIN"/>
    <property type="match status" value="1"/>
</dbReference>
<dbReference type="RefSeq" id="XP_033600166.1">
    <property type="nucleotide sequence ID" value="XM_033745554.1"/>
</dbReference>
<evidence type="ECO:0000259" key="2">
    <source>
        <dbReference type="Pfam" id="PF07985"/>
    </source>
</evidence>
<evidence type="ECO:0000313" key="3">
    <source>
        <dbReference type="EMBL" id="KAF2757715.1"/>
    </source>
</evidence>
<keyword evidence="4" id="KW-1185">Reference proteome</keyword>
<accession>A0A6A6W593</accession>